<dbReference type="Proteomes" id="UP000664859">
    <property type="component" value="Unassembled WGS sequence"/>
</dbReference>
<gene>
    <name evidence="2" type="ORF">JKP88DRAFT_295673</name>
</gene>
<evidence type="ECO:0000313" key="2">
    <source>
        <dbReference type="EMBL" id="KAG5191564.1"/>
    </source>
</evidence>
<comment type="caution">
    <text evidence="2">The sequence shown here is derived from an EMBL/GenBank/DDBJ whole genome shotgun (WGS) entry which is preliminary data.</text>
</comment>
<name>A0A835ZG12_9STRA</name>
<sequence>MALCLVQLLGIALLLDGPRVAYATQNVTLHPALLQQELSCVRSAYLLFNSSAGAAHRPALTRTPHLHTVQGAGGNISDTMAMQAEEEAHEEAAYGYVCSRAEAIMRQLAKGGPALASPSADAELYGLHAIATRLSAVGGRFRGLEPILARLAAARDCRAEPAADRTDLCVAQGTPHAALGDRVILGHILQFTGKRSWVYIAGVSPHWRGAYMATCAMQFGLAHLCRTSWREVLTSVETFVAAADAGALEETHQPALQHQLGRWGSRALVACATGAGFDVPLHGPILVGAAETGRADWFVYLGQLLVKRGRLGIEDAIKAAVAAARRGDSGEVMAWIASLKLAGVPRWIVAGLAAVAARHGHLATLRWMITHADDCWGFKLGLGVIEAYFDNLPQRSVEEGAAYGCFEPDVMTPDGDGEYHILTETAIRSGHMHIVDYIAAELHEYVIDDTVALAVQIGRVDMAQALLTTWDAAAEDLVEDVLPALAREPSCPVALFEFARAYSTAVWPAEDLSAMLPAANEVQNAPLAAWLRSIGAE</sequence>
<evidence type="ECO:0000313" key="3">
    <source>
        <dbReference type="Proteomes" id="UP000664859"/>
    </source>
</evidence>
<feature type="signal peptide" evidence="1">
    <location>
        <begin position="1"/>
        <end position="23"/>
    </location>
</feature>
<accession>A0A835ZG12</accession>
<feature type="chain" id="PRO_5032458291" evidence="1">
    <location>
        <begin position="24"/>
        <end position="537"/>
    </location>
</feature>
<reference evidence="2" key="1">
    <citation type="submission" date="2021-02" db="EMBL/GenBank/DDBJ databases">
        <title>First Annotated Genome of the Yellow-green Alga Tribonema minus.</title>
        <authorList>
            <person name="Mahan K.M."/>
        </authorList>
    </citation>
    <scope>NUCLEOTIDE SEQUENCE</scope>
    <source>
        <strain evidence="2">UTEX B ZZ1240</strain>
    </source>
</reference>
<evidence type="ECO:0000256" key="1">
    <source>
        <dbReference type="SAM" id="SignalP"/>
    </source>
</evidence>
<dbReference type="EMBL" id="JAFCMP010000018">
    <property type="protein sequence ID" value="KAG5191564.1"/>
    <property type="molecule type" value="Genomic_DNA"/>
</dbReference>
<keyword evidence="1" id="KW-0732">Signal</keyword>
<dbReference type="AlphaFoldDB" id="A0A835ZG12"/>
<protein>
    <submittedName>
        <fullName evidence="2">Uncharacterized protein</fullName>
    </submittedName>
</protein>
<organism evidence="2 3">
    <name type="scientific">Tribonema minus</name>
    <dbReference type="NCBI Taxonomy" id="303371"/>
    <lineage>
        <taxon>Eukaryota</taxon>
        <taxon>Sar</taxon>
        <taxon>Stramenopiles</taxon>
        <taxon>Ochrophyta</taxon>
        <taxon>PX clade</taxon>
        <taxon>Xanthophyceae</taxon>
        <taxon>Tribonematales</taxon>
        <taxon>Tribonemataceae</taxon>
        <taxon>Tribonema</taxon>
    </lineage>
</organism>
<keyword evidence="3" id="KW-1185">Reference proteome</keyword>
<proteinExistence type="predicted"/>